<gene>
    <name evidence="1" type="ORF">DWX41_00725</name>
</gene>
<dbReference type="RefSeq" id="WP_025653732.1">
    <property type="nucleotide sequence ID" value="NZ_QVIA01000001.1"/>
</dbReference>
<evidence type="ECO:0000313" key="1">
    <source>
        <dbReference type="EMBL" id="RGC35548.1"/>
    </source>
</evidence>
<evidence type="ECO:0000313" key="2">
    <source>
        <dbReference type="Proteomes" id="UP000261111"/>
    </source>
</evidence>
<dbReference type="AlphaFoldDB" id="A0A3E2X386"/>
<comment type="caution">
    <text evidence="1">The sequence shown here is derived from an EMBL/GenBank/DDBJ whole genome shotgun (WGS) entry which is preliminary data.</text>
</comment>
<evidence type="ECO:0008006" key="3">
    <source>
        <dbReference type="Google" id="ProtNLM"/>
    </source>
</evidence>
<dbReference type="Proteomes" id="UP000261111">
    <property type="component" value="Unassembled WGS sequence"/>
</dbReference>
<dbReference type="Gene3D" id="3.40.50.880">
    <property type="match status" value="1"/>
</dbReference>
<dbReference type="Gene3D" id="3.20.20.80">
    <property type="entry name" value="Glycosidases"/>
    <property type="match status" value="1"/>
</dbReference>
<dbReference type="Pfam" id="PF14871">
    <property type="entry name" value="GHL6"/>
    <property type="match status" value="1"/>
</dbReference>
<dbReference type="InterPro" id="IPR029062">
    <property type="entry name" value="Class_I_gatase-like"/>
</dbReference>
<dbReference type="InterPro" id="IPR028212">
    <property type="entry name" value="GHL6"/>
</dbReference>
<dbReference type="SUPFAM" id="SSF51445">
    <property type="entry name" value="(Trans)glycosidases"/>
    <property type="match status" value="1"/>
</dbReference>
<dbReference type="GeneID" id="93336244"/>
<organism evidence="1 2">
    <name type="scientific">Hungatella hathewayi</name>
    <dbReference type="NCBI Taxonomy" id="154046"/>
    <lineage>
        <taxon>Bacteria</taxon>
        <taxon>Bacillati</taxon>
        <taxon>Bacillota</taxon>
        <taxon>Clostridia</taxon>
        <taxon>Lachnospirales</taxon>
        <taxon>Lachnospiraceae</taxon>
        <taxon>Hungatella</taxon>
    </lineage>
</organism>
<reference evidence="1 2" key="1">
    <citation type="submission" date="2018-08" db="EMBL/GenBank/DDBJ databases">
        <title>A genome reference for cultivated species of the human gut microbiota.</title>
        <authorList>
            <person name="Zou Y."/>
            <person name="Xue W."/>
            <person name="Luo G."/>
        </authorList>
    </citation>
    <scope>NUCLEOTIDE SEQUENCE [LARGE SCALE GENOMIC DNA]</scope>
    <source>
        <strain evidence="1 2">AF19-21</strain>
    </source>
</reference>
<protein>
    <recommendedName>
        <fullName evidence="3">Beta-galactosidase trimerisation domain-containing protein</fullName>
    </recommendedName>
</protein>
<name>A0A3E2X386_9FIRM</name>
<sequence length="692" mass="79919">MEKLRYRQVHMDFHTSQYITEIGKDFDAERFAERLERAHVDSVTCFARCHHGWLYYPSVNHPELIHPNLVNRNLLQEQIEACHKRGIRVPVYTTVRWDERIIREKPEWLCRDEHGSPVDKGNVPEPHFYYDICLNSGYREFFKEHLRDIIEVVGRENLDGIFMDIMSQTECCCKDCRRLMLEEGLNPKLRTDRVYFAELTLNRFRSEISALIRESAPNATIFYNDPGVDLVMKRSVDTYSHLELESLPSGDWGYDHFPIMARYAGHFGKEMIGMTGKFHTSWGDFHSLKNKAALEFECFHMLAMGAGCSVGDQLHPWGQLSEATYDLIGSVYESVEQKEQYCRGAYPEAEIAVLTPHVFLNPILDGRELPKSLIGAVHMLQEMAYQFTLIDPEECFEAYPLLLLPDELPYSEELERKLNAYVEKGGAVFASFNACIKGDESELYGIRDINKSEYSREFVLPNETIGKELPKEPFVMYERGMDAEADSANVIMEKIRPWFERGSRGTWSGGTGNASSEGLTGHEGLRFCSHQHAPTPDYERKGELFQKGNVIYCAHPVFGIYRKNAPKWCKVMVSDAIQRFCGNKMVSHNGPSSLLCILSQQTQDRPDQTEESCKILHLLHYIPEKRSEEIYTIEDVIPLYHTEFRVHLGGRHMKGMRLVPENKPIAYEEKDGYVEFEVEKIEGHQMVEIRLE</sequence>
<dbReference type="InterPro" id="IPR017853">
    <property type="entry name" value="GH"/>
</dbReference>
<proteinExistence type="predicted"/>
<dbReference type="EMBL" id="QVIA01000001">
    <property type="protein sequence ID" value="RGC35548.1"/>
    <property type="molecule type" value="Genomic_DNA"/>
</dbReference>
<accession>A0A3E2X386</accession>